<dbReference type="SUPFAM" id="SSF46689">
    <property type="entry name" value="Homeodomain-like"/>
    <property type="match status" value="1"/>
</dbReference>
<organism evidence="5 6">
    <name type="scientific">[Clostridium] symbiosum ATCC 14940</name>
    <dbReference type="NCBI Taxonomy" id="411472"/>
    <lineage>
        <taxon>Bacteria</taxon>
        <taxon>Bacillati</taxon>
        <taxon>Bacillota</taxon>
        <taxon>Clostridia</taxon>
        <taxon>Lachnospirales</taxon>
        <taxon>Lachnospiraceae</taxon>
        <taxon>Otoolea</taxon>
    </lineage>
</organism>
<evidence type="ECO:0000256" key="1">
    <source>
        <dbReference type="ARBA" id="ARBA00023015"/>
    </source>
</evidence>
<keyword evidence="1" id="KW-0805">Transcription regulation</keyword>
<dbReference type="PANTHER" id="PTHR43280:SF2">
    <property type="entry name" value="HTH-TYPE TRANSCRIPTIONAL REGULATOR EXSA"/>
    <property type="match status" value="1"/>
</dbReference>
<accession>A0ABC9TXE0</accession>
<dbReference type="PANTHER" id="PTHR43280">
    <property type="entry name" value="ARAC-FAMILY TRANSCRIPTIONAL REGULATOR"/>
    <property type="match status" value="1"/>
</dbReference>
<name>A0ABC9TXE0_CLOSY</name>
<dbReference type="GO" id="GO:0003677">
    <property type="term" value="F:DNA binding"/>
    <property type="evidence" value="ECO:0007669"/>
    <property type="project" value="UniProtKB-KW"/>
</dbReference>
<evidence type="ECO:0000313" key="5">
    <source>
        <dbReference type="EMBL" id="ERI76674.1"/>
    </source>
</evidence>
<dbReference type="EMBL" id="AWSU01000192">
    <property type="protein sequence ID" value="ERI76674.1"/>
    <property type="molecule type" value="Genomic_DNA"/>
</dbReference>
<keyword evidence="3" id="KW-0804">Transcription</keyword>
<dbReference type="Pfam" id="PF12833">
    <property type="entry name" value="HTH_18"/>
    <property type="match status" value="1"/>
</dbReference>
<feature type="domain" description="HTH araC/xylS-type" evidence="4">
    <location>
        <begin position="173"/>
        <end position="275"/>
    </location>
</feature>
<evidence type="ECO:0000256" key="3">
    <source>
        <dbReference type="ARBA" id="ARBA00023163"/>
    </source>
</evidence>
<evidence type="ECO:0000256" key="2">
    <source>
        <dbReference type="ARBA" id="ARBA00023125"/>
    </source>
</evidence>
<dbReference type="SMART" id="SM00342">
    <property type="entry name" value="HTH_ARAC"/>
    <property type="match status" value="1"/>
</dbReference>
<comment type="caution">
    <text evidence="5">The sequence shown here is derived from an EMBL/GenBank/DDBJ whole genome shotgun (WGS) entry which is preliminary data.</text>
</comment>
<keyword evidence="2" id="KW-0238">DNA-binding</keyword>
<dbReference type="InterPro" id="IPR018060">
    <property type="entry name" value="HTH_AraC"/>
</dbReference>
<sequence length="293" mass="33321">MGKGAVMKMTGMMGERNFFSQQPFWEVTKQRENSLLCMEDFNLRLMRYNVNQGHSGLDCIPGVGQLGLVFSVKEKDASAYVFGVLPEKKEIPLYGIENVLMVQFIPGSFTWATGIPADEVPPEGFKLEDVFPWALSTMEGINAVDSEQEHSLLLRRFLDQCQAKKTGRRDSDEKMAASIAGYMIQNRRAVRMKELEDRYGYTARTLQKLVLKNVGITPKQLSLQICLQSAIRQLSDNKECSLTEMSHQMDFYDQSHFNRIFRKMTGLCPGEYIKRLEGRAAGEEPKQIKHALS</sequence>
<dbReference type="InterPro" id="IPR009057">
    <property type="entry name" value="Homeodomain-like_sf"/>
</dbReference>
<protein>
    <submittedName>
        <fullName evidence="5">Transcriptional regulator, AraC family</fullName>
    </submittedName>
</protein>
<dbReference type="PROSITE" id="PS01124">
    <property type="entry name" value="HTH_ARAC_FAMILY_2"/>
    <property type="match status" value="1"/>
</dbReference>
<dbReference type="Gene3D" id="1.10.10.60">
    <property type="entry name" value="Homeodomain-like"/>
    <property type="match status" value="1"/>
</dbReference>
<dbReference type="Proteomes" id="UP000016491">
    <property type="component" value="Unassembled WGS sequence"/>
</dbReference>
<evidence type="ECO:0000313" key="6">
    <source>
        <dbReference type="Proteomes" id="UP000016491"/>
    </source>
</evidence>
<reference evidence="5 6" key="1">
    <citation type="submission" date="2013-07" db="EMBL/GenBank/DDBJ databases">
        <authorList>
            <person name="Weinstock G."/>
            <person name="Sodergren E."/>
            <person name="Wylie T."/>
            <person name="Fulton L."/>
            <person name="Fulton R."/>
            <person name="Fronick C."/>
            <person name="O'Laughlin M."/>
            <person name="Godfrey J."/>
            <person name="Miner T."/>
            <person name="Herter B."/>
            <person name="Appelbaum E."/>
            <person name="Cordes M."/>
            <person name="Lek S."/>
            <person name="Wollam A."/>
            <person name="Pepin K.H."/>
            <person name="Palsikar V.B."/>
            <person name="Mitreva M."/>
            <person name="Wilson R.K."/>
        </authorList>
    </citation>
    <scope>NUCLEOTIDE SEQUENCE [LARGE SCALE GENOMIC DNA]</scope>
    <source>
        <strain evidence="5 6">ATCC 14940</strain>
    </source>
</reference>
<evidence type="ECO:0000259" key="4">
    <source>
        <dbReference type="PROSITE" id="PS01124"/>
    </source>
</evidence>
<dbReference type="AlphaFoldDB" id="A0ABC9TXE0"/>
<gene>
    <name evidence="5" type="ORF">CLOSYM_02478</name>
</gene>
<proteinExistence type="predicted"/>